<evidence type="ECO:0000256" key="3">
    <source>
        <dbReference type="ARBA" id="ARBA00022475"/>
    </source>
</evidence>
<dbReference type="Pfam" id="PF01595">
    <property type="entry name" value="CNNM"/>
    <property type="match status" value="1"/>
</dbReference>
<feature type="domain" description="CBS" evidence="12">
    <location>
        <begin position="282"/>
        <end position="338"/>
    </location>
</feature>
<dbReference type="InterPro" id="IPR036318">
    <property type="entry name" value="FAD-bd_PCMH-like_sf"/>
</dbReference>
<dbReference type="Gene3D" id="3.10.580.10">
    <property type="entry name" value="CBS-domain"/>
    <property type="match status" value="1"/>
</dbReference>
<organism evidence="14 15">
    <name type="scientific">[Phormidium ambiguum] IAM M-71</name>
    <dbReference type="NCBI Taxonomy" id="454136"/>
    <lineage>
        <taxon>Bacteria</taxon>
        <taxon>Bacillati</taxon>
        <taxon>Cyanobacteriota</taxon>
        <taxon>Cyanophyceae</taxon>
        <taxon>Oscillatoriophycideae</taxon>
        <taxon>Aerosakkonematales</taxon>
        <taxon>Aerosakkonemataceae</taxon>
        <taxon>Floridanema</taxon>
    </lineage>
</organism>
<reference evidence="14 15" key="1">
    <citation type="submission" date="2016-11" db="EMBL/GenBank/DDBJ databases">
        <title>Draft Genome Sequences of Nine Cyanobacterial Strains from Diverse Habitats.</title>
        <authorList>
            <person name="Zhu T."/>
            <person name="Hou S."/>
            <person name="Lu X."/>
            <person name="Hess W.R."/>
        </authorList>
    </citation>
    <scope>NUCLEOTIDE SEQUENCE [LARGE SCALE GENOMIC DNA]</scope>
    <source>
        <strain evidence="14 15">IAM M-71</strain>
    </source>
</reference>
<name>A0A1U7ILK3_9CYAN</name>
<accession>A0A1U7ILK3</accession>
<evidence type="ECO:0000256" key="9">
    <source>
        <dbReference type="PROSITE-ProRule" id="PRU00703"/>
    </source>
</evidence>
<dbReference type="STRING" id="454136.NIES2119_10820"/>
<evidence type="ECO:0000259" key="12">
    <source>
        <dbReference type="PROSITE" id="PS51371"/>
    </source>
</evidence>
<evidence type="ECO:0000256" key="2">
    <source>
        <dbReference type="ARBA" id="ARBA00006337"/>
    </source>
</evidence>
<sequence>MSLSTEILIILLLIVSNGFLVMSEMAIVSSRKVRLQQMATRDHKAQLALSLANAPNQFLPTVQIGITLLGIVSGAFGESTISRTLRPILASIPVVRPFADMISSVVAVLIITYLTLIIGELVPKRIALNSPEPIAATVSMPMRLLSMITAPFVAFLGASTQLVVRILGIRPSTEPEVTEEEIKVLIEQGTEAGTFEEAEQDMVQRVFRLGDRPVGALMTPRPEIVWLNIEDSVEVNRQKIIHSQHSRFPVCQKELDNVLGILPVNDILSRCLNSQALDLSASLRRPLFVPESTRGLKVLEMFKQSGTHIVFVVDEYGVIQGLVTLNDVLVEIVGDIPSASHTDEPVAIQRDDGSWLIDGMLSVDEFLEMFEIEELSPEERGSYNTMGGLVMANLGRIPTATDKFEWQGFSFEVVDMDGNRVDKILVMPIEKSNNELAE</sequence>
<dbReference type="GO" id="GO:0050660">
    <property type="term" value="F:flavin adenine dinucleotide binding"/>
    <property type="evidence" value="ECO:0007669"/>
    <property type="project" value="InterPro"/>
</dbReference>
<comment type="similarity">
    <text evidence="2">Belongs to the UPF0053 family.</text>
</comment>
<dbReference type="InterPro" id="IPR000644">
    <property type="entry name" value="CBS_dom"/>
</dbReference>
<evidence type="ECO:0000256" key="5">
    <source>
        <dbReference type="ARBA" id="ARBA00022737"/>
    </source>
</evidence>
<dbReference type="OrthoDB" id="9798188at2"/>
<dbReference type="PROSITE" id="PS51846">
    <property type="entry name" value="CNNM"/>
    <property type="match status" value="1"/>
</dbReference>
<evidence type="ECO:0000256" key="10">
    <source>
        <dbReference type="PROSITE-ProRule" id="PRU01193"/>
    </source>
</evidence>
<dbReference type="SUPFAM" id="SSF54631">
    <property type="entry name" value="CBS-domain pair"/>
    <property type="match status" value="1"/>
</dbReference>
<dbReference type="InterPro" id="IPR016169">
    <property type="entry name" value="FAD-bd_PCMH_sub2"/>
</dbReference>
<evidence type="ECO:0000256" key="7">
    <source>
        <dbReference type="ARBA" id="ARBA00023122"/>
    </source>
</evidence>
<feature type="transmembrane region" description="Helical" evidence="11">
    <location>
        <begin position="7"/>
        <end position="28"/>
    </location>
</feature>
<keyword evidence="4 10" id="KW-0812">Transmembrane</keyword>
<dbReference type="Pfam" id="PF03471">
    <property type="entry name" value="CorC_HlyC"/>
    <property type="match status" value="1"/>
</dbReference>
<dbReference type="CDD" id="cd04590">
    <property type="entry name" value="CBS_pair_CorC_HlyC_assoc"/>
    <property type="match status" value="1"/>
</dbReference>
<evidence type="ECO:0000256" key="8">
    <source>
        <dbReference type="ARBA" id="ARBA00023136"/>
    </source>
</evidence>
<dbReference type="Gene3D" id="3.30.465.10">
    <property type="match status" value="1"/>
</dbReference>
<dbReference type="AlphaFoldDB" id="A0A1U7ILK3"/>
<dbReference type="PANTHER" id="PTHR43099:SF5">
    <property type="entry name" value="HLYC_CORC FAMILY TRANSPORTER"/>
    <property type="match status" value="1"/>
</dbReference>
<comment type="caution">
    <text evidence="14">The sequence shown here is derived from an EMBL/GenBank/DDBJ whole genome shotgun (WGS) entry which is preliminary data.</text>
</comment>
<dbReference type="InterPro" id="IPR002550">
    <property type="entry name" value="CNNM"/>
</dbReference>
<comment type="subcellular location">
    <subcellularLocation>
        <location evidence="1">Cell membrane</location>
        <topology evidence="1">Multi-pass membrane protein</topology>
    </subcellularLocation>
</comment>
<evidence type="ECO:0000256" key="11">
    <source>
        <dbReference type="SAM" id="Phobius"/>
    </source>
</evidence>
<protein>
    <recommendedName>
        <fullName evidence="16">Hemolysin</fullName>
    </recommendedName>
</protein>
<dbReference type="InterPro" id="IPR046342">
    <property type="entry name" value="CBS_dom_sf"/>
</dbReference>
<dbReference type="PANTHER" id="PTHR43099">
    <property type="entry name" value="UPF0053 PROTEIN YRKA"/>
    <property type="match status" value="1"/>
</dbReference>
<keyword evidence="3" id="KW-1003">Cell membrane</keyword>
<keyword evidence="7 9" id="KW-0129">CBS domain</keyword>
<feature type="transmembrane region" description="Helical" evidence="11">
    <location>
        <begin position="142"/>
        <end position="164"/>
    </location>
</feature>
<dbReference type="GO" id="GO:0005886">
    <property type="term" value="C:plasma membrane"/>
    <property type="evidence" value="ECO:0007669"/>
    <property type="project" value="UniProtKB-SubCell"/>
</dbReference>
<evidence type="ECO:0000313" key="15">
    <source>
        <dbReference type="Proteomes" id="UP000185860"/>
    </source>
</evidence>
<keyword evidence="6 10" id="KW-1133">Transmembrane helix</keyword>
<gene>
    <name evidence="14" type="ORF">NIES2119_10820</name>
</gene>
<dbReference type="InterPro" id="IPR051676">
    <property type="entry name" value="UPF0053_domain"/>
</dbReference>
<feature type="domain" description="CNNM transmembrane" evidence="13">
    <location>
        <begin position="1"/>
        <end position="199"/>
    </location>
</feature>
<dbReference type="SMART" id="SM01091">
    <property type="entry name" value="CorC_HlyC"/>
    <property type="match status" value="1"/>
</dbReference>
<dbReference type="FunFam" id="3.30.465.10:FF:000023">
    <property type="entry name" value="Magnesium and cobalt transporter"/>
    <property type="match status" value="1"/>
</dbReference>
<dbReference type="RefSeq" id="WP_073593487.1">
    <property type="nucleotide sequence ID" value="NZ_MRCE01000009.1"/>
</dbReference>
<keyword evidence="8 10" id="KW-0472">Membrane</keyword>
<dbReference type="Proteomes" id="UP000185860">
    <property type="component" value="Unassembled WGS sequence"/>
</dbReference>
<evidence type="ECO:0000256" key="4">
    <source>
        <dbReference type="ARBA" id="ARBA00022692"/>
    </source>
</evidence>
<evidence type="ECO:0000259" key="13">
    <source>
        <dbReference type="PROSITE" id="PS51846"/>
    </source>
</evidence>
<keyword evidence="5" id="KW-0677">Repeat</keyword>
<evidence type="ECO:0000256" key="6">
    <source>
        <dbReference type="ARBA" id="ARBA00022989"/>
    </source>
</evidence>
<evidence type="ECO:0000313" key="14">
    <source>
        <dbReference type="EMBL" id="OKH38049.1"/>
    </source>
</evidence>
<dbReference type="SUPFAM" id="SSF56176">
    <property type="entry name" value="FAD-binding/transporter-associated domain-like"/>
    <property type="match status" value="1"/>
</dbReference>
<dbReference type="InterPro" id="IPR005170">
    <property type="entry name" value="Transptr-assoc_dom"/>
</dbReference>
<dbReference type="Pfam" id="PF00571">
    <property type="entry name" value="CBS"/>
    <property type="match status" value="2"/>
</dbReference>
<feature type="transmembrane region" description="Helical" evidence="11">
    <location>
        <begin position="98"/>
        <end position="122"/>
    </location>
</feature>
<dbReference type="EMBL" id="MRCE01000009">
    <property type="protein sequence ID" value="OKH38049.1"/>
    <property type="molecule type" value="Genomic_DNA"/>
</dbReference>
<dbReference type="PROSITE" id="PS51371">
    <property type="entry name" value="CBS"/>
    <property type="match status" value="2"/>
</dbReference>
<feature type="domain" description="CBS" evidence="12">
    <location>
        <begin position="218"/>
        <end position="277"/>
    </location>
</feature>
<evidence type="ECO:0008006" key="16">
    <source>
        <dbReference type="Google" id="ProtNLM"/>
    </source>
</evidence>
<proteinExistence type="inferred from homology"/>
<evidence type="ECO:0000256" key="1">
    <source>
        <dbReference type="ARBA" id="ARBA00004651"/>
    </source>
</evidence>
<dbReference type="InterPro" id="IPR044751">
    <property type="entry name" value="Ion_transp-like_CBS"/>
</dbReference>